<organism evidence="7 8">
    <name type="scientific">Kalanchoe fedtschenkoi</name>
    <name type="common">Lavender scallops</name>
    <name type="synonym">South American air plant</name>
    <dbReference type="NCBI Taxonomy" id="63787"/>
    <lineage>
        <taxon>Eukaryota</taxon>
        <taxon>Viridiplantae</taxon>
        <taxon>Streptophyta</taxon>
        <taxon>Embryophyta</taxon>
        <taxon>Tracheophyta</taxon>
        <taxon>Spermatophyta</taxon>
        <taxon>Magnoliopsida</taxon>
        <taxon>eudicotyledons</taxon>
        <taxon>Gunneridae</taxon>
        <taxon>Pentapetalae</taxon>
        <taxon>Saxifragales</taxon>
        <taxon>Crassulaceae</taxon>
        <taxon>Kalanchoe</taxon>
    </lineage>
</organism>
<feature type="domain" description="SKP1 component dimerisation" evidence="5">
    <location>
        <begin position="132"/>
        <end position="178"/>
    </location>
</feature>
<dbReference type="GO" id="GO:0006511">
    <property type="term" value="P:ubiquitin-dependent protein catabolic process"/>
    <property type="evidence" value="ECO:0007669"/>
    <property type="project" value="InterPro"/>
</dbReference>
<proteinExistence type="inferred from homology"/>
<dbReference type="FunFam" id="3.30.710.10:FF:000026">
    <property type="entry name" value="E3 ubiquitin ligase complex SCF subunit"/>
    <property type="match status" value="1"/>
</dbReference>
<comment type="pathway">
    <text evidence="1 4">Protein modification; protein ubiquitination.</text>
</comment>
<dbReference type="GO" id="GO:0009867">
    <property type="term" value="P:jasmonic acid mediated signaling pathway"/>
    <property type="evidence" value="ECO:0007669"/>
    <property type="project" value="UniProtKB-ARBA"/>
</dbReference>
<comment type="function">
    <text evidence="4">Involved in ubiquitination and subsequent proteasomal degradation of target proteins. Together with CUL1, RBX1 and a F-box protein, it forms a SCF E3 ubiquitin ligase complex. The functional specificity of this complex depends on the type of F-box protein. In the SCF complex, it serves as an adapter that links the F-box protein to CUL1.</text>
</comment>
<keyword evidence="8" id="KW-1185">Reference proteome</keyword>
<dbReference type="InterPro" id="IPR016897">
    <property type="entry name" value="SKP1"/>
</dbReference>
<evidence type="ECO:0000313" key="7">
    <source>
        <dbReference type="EnsemblPlants" id="Kaladp0059s0120.1.v1.1"/>
    </source>
</evidence>
<reference evidence="7" key="1">
    <citation type="submission" date="2021-01" db="UniProtKB">
        <authorList>
            <consortium name="EnsemblPlants"/>
        </authorList>
    </citation>
    <scope>IDENTIFICATION</scope>
</reference>
<dbReference type="UniPathway" id="UPA00143"/>
<comment type="similarity">
    <text evidence="2 4">Belongs to the SKP1 family.</text>
</comment>
<evidence type="ECO:0000256" key="2">
    <source>
        <dbReference type="ARBA" id="ARBA00009993"/>
    </source>
</evidence>
<dbReference type="InterPro" id="IPR011333">
    <property type="entry name" value="SKP1/BTB/POZ_sf"/>
</dbReference>
<comment type="subunit">
    <text evidence="4">Part of a SCF (SKP1-cullin-F-box) protein ligase complex.</text>
</comment>
<evidence type="ECO:0000256" key="3">
    <source>
        <dbReference type="ARBA" id="ARBA00022786"/>
    </source>
</evidence>
<accession>A0A7N0UD76</accession>
<dbReference type="Gene3D" id="3.30.710.10">
    <property type="entry name" value="Potassium Channel Kv1.1, Chain A"/>
    <property type="match status" value="1"/>
</dbReference>
<dbReference type="GO" id="GO:0016567">
    <property type="term" value="P:protein ubiquitination"/>
    <property type="evidence" value="ECO:0007669"/>
    <property type="project" value="UniProtKB-UniRule"/>
</dbReference>
<dbReference type="PANTHER" id="PTHR11165">
    <property type="entry name" value="SKP1"/>
    <property type="match status" value="1"/>
</dbReference>
<dbReference type="PIRSF" id="PIRSF028729">
    <property type="entry name" value="E3_ubiquit_lig_SCF_Skp"/>
    <property type="match status" value="1"/>
</dbReference>
<dbReference type="Pfam" id="PF03931">
    <property type="entry name" value="Skp1_POZ"/>
    <property type="match status" value="1"/>
</dbReference>
<dbReference type="InterPro" id="IPR036296">
    <property type="entry name" value="SKP1-like_dim_sf"/>
</dbReference>
<dbReference type="Pfam" id="PF01466">
    <property type="entry name" value="Skp1"/>
    <property type="match status" value="1"/>
</dbReference>
<dbReference type="Gramene" id="Kaladp0059s0120.1.v1.1">
    <property type="protein sequence ID" value="Kaladp0059s0120.1.v1.1"/>
    <property type="gene ID" value="Kaladp0059s0120.v1.1"/>
</dbReference>
<dbReference type="InterPro" id="IPR016073">
    <property type="entry name" value="Skp1_comp_POZ"/>
</dbReference>
<dbReference type="OMA" id="ICQRAAD"/>
<dbReference type="InterPro" id="IPR016072">
    <property type="entry name" value="Skp1_comp_dimer"/>
</dbReference>
<dbReference type="SUPFAM" id="SSF54695">
    <property type="entry name" value="POZ domain"/>
    <property type="match status" value="1"/>
</dbReference>
<dbReference type="Proteomes" id="UP000594263">
    <property type="component" value="Unplaced"/>
</dbReference>
<name>A0A7N0UD76_KALFE</name>
<keyword evidence="3 4" id="KW-0833">Ubl conjugation pathway</keyword>
<dbReference type="CDD" id="cd18322">
    <property type="entry name" value="BTB_POZ_SKP1"/>
    <property type="match status" value="1"/>
</dbReference>
<dbReference type="AlphaFoldDB" id="A0A7N0UD76"/>
<evidence type="ECO:0000259" key="5">
    <source>
        <dbReference type="Pfam" id="PF01466"/>
    </source>
</evidence>
<evidence type="ECO:0000256" key="4">
    <source>
        <dbReference type="PIRNR" id="PIRNR028729"/>
    </source>
</evidence>
<feature type="domain" description="SKP1 component POZ" evidence="6">
    <location>
        <begin position="15"/>
        <end position="74"/>
    </location>
</feature>
<sequence>MEVESTVPASARFNVKLESAEGEQFEVPREAAFMSSVVKSFVEDDQSEGDEPIRIANVAGPVLAKVLEYCKKHAEKPPSSASSSSSSEEYVYDYETEKWKEALARWDEEYCKMDQETLLDVIAAANYLDVRDLLMATTKAVADQFKGKSPEEIREQFGIVNDYTPEDEAKVREEVSWAFEYFVPDSIKNKTGESSNKEAEGEA</sequence>
<evidence type="ECO:0000313" key="8">
    <source>
        <dbReference type="Proteomes" id="UP000594263"/>
    </source>
</evidence>
<evidence type="ECO:0000259" key="6">
    <source>
        <dbReference type="Pfam" id="PF03931"/>
    </source>
</evidence>
<protein>
    <recommendedName>
        <fullName evidence="4">SKP1-like protein</fullName>
    </recommendedName>
</protein>
<dbReference type="InterPro" id="IPR001232">
    <property type="entry name" value="SKP1-like"/>
</dbReference>
<dbReference type="SUPFAM" id="SSF81382">
    <property type="entry name" value="Skp1 dimerisation domain-like"/>
    <property type="match status" value="1"/>
</dbReference>
<dbReference type="EnsemblPlants" id="Kaladp0059s0120.1.v1.1">
    <property type="protein sequence ID" value="Kaladp0059s0120.1.v1.1"/>
    <property type="gene ID" value="Kaladp0059s0120.v1.1"/>
</dbReference>
<evidence type="ECO:0000256" key="1">
    <source>
        <dbReference type="ARBA" id="ARBA00004906"/>
    </source>
</evidence>
<dbReference type="SMART" id="SM00512">
    <property type="entry name" value="Skp1"/>
    <property type="match status" value="1"/>
</dbReference>